<accession>A0A2P6R9K1</accession>
<protein>
    <submittedName>
        <fullName evidence="1">Uncharacterized protein</fullName>
    </submittedName>
</protein>
<dbReference type="Gramene" id="PRQ43096">
    <property type="protein sequence ID" value="PRQ43096"/>
    <property type="gene ID" value="RchiOBHm_Chr3g0464751"/>
</dbReference>
<dbReference type="Proteomes" id="UP000238479">
    <property type="component" value="Chromosome 3"/>
</dbReference>
<dbReference type="EMBL" id="PDCK01000041">
    <property type="protein sequence ID" value="PRQ43096.1"/>
    <property type="molecule type" value="Genomic_DNA"/>
</dbReference>
<gene>
    <name evidence="1" type="ORF">RchiOBHm_Chr3g0464751</name>
</gene>
<evidence type="ECO:0000313" key="2">
    <source>
        <dbReference type="Proteomes" id="UP000238479"/>
    </source>
</evidence>
<evidence type="ECO:0000313" key="1">
    <source>
        <dbReference type="EMBL" id="PRQ43096.1"/>
    </source>
</evidence>
<sequence>MLAKVRVHHYNGRMLEALFSQSVSGKCGSDPFLLRLVCYFSLVFN</sequence>
<organism evidence="1 2">
    <name type="scientific">Rosa chinensis</name>
    <name type="common">China rose</name>
    <dbReference type="NCBI Taxonomy" id="74649"/>
    <lineage>
        <taxon>Eukaryota</taxon>
        <taxon>Viridiplantae</taxon>
        <taxon>Streptophyta</taxon>
        <taxon>Embryophyta</taxon>
        <taxon>Tracheophyta</taxon>
        <taxon>Spermatophyta</taxon>
        <taxon>Magnoliopsida</taxon>
        <taxon>eudicotyledons</taxon>
        <taxon>Gunneridae</taxon>
        <taxon>Pentapetalae</taxon>
        <taxon>rosids</taxon>
        <taxon>fabids</taxon>
        <taxon>Rosales</taxon>
        <taxon>Rosaceae</taxon>
        <taxon>Rosoideae</taxon>
        <taxon>Rosoideae incertae sedis</taxon>
        <taxon>Rosa</taxon>
    </lineage>
</organism>
<dbReference type="AlphaFoldDB" id="A0A2P6R9K1"/>
<comment type="caution">
    <text evidence="1">The sequence shown here is derived from an EMBL/GenBank/DDBJ whole genome shotgun (WGS) entry which is preliminary data.</text>
</comment>
<keyword evidence="2" id="KW-1185">Reference proteome</keyword>
<name>A0A2P6R9K1_ROSCH</name>
<proteinExistence type="predicted"/>
<reference evidence="1 2" key="1">
    <citation type="journal article" date="2018" name="Nat. Genet.">
        <title>The Rosa genome provides new insights in the design of modern roses.</title>
        <authorList>
            <person name="Bendahmane M."/>
        </authorList>
    </citation>
    <scope>NUCLEOTIDE SEQUENCE [LARGE SCALE GENOMIC DNA]</scope>
    <source>
        <strain evidence="2">cv. Old Blush</strain>
    </source>
</reference>